<dbReference type="InterPro" id="IPR027417">
    <property type="entry name" value="P-loop_NTPase"/>
</dbReference>
<organism evidence="1 2">
    <name type="scientific">Thermocatellispora tengchongensis</name>
    <dbReference type="NCBI Taxonomy" id="1073253"/>
    <lineage>
        <taxon>Bacteria</taxon>
        <taxon>Bacillati</taxon>
        <taxon>Actinomycetota</taxon>
        <taxon>Actinomycetes</taxon>
        <taxon>Streptosporangiales</taxon>
        <taxon>Streptosporangiaceae</taxon>
        <taxon>Thermocatellispora</taxon>
    </lineage>
</organism>
<gene>
    <name evidence="1" type="ORF">HNP84_005391</name>
</gene>
<dbReference type="EMBL" id="JACHGN010000011">
    <property type="protein sequence ID" value="MBB5135647.1"/>
    <property type="molecule type" value="Genomic_DNA"/>
</dbReference>
<evidence type="ECO:0008006" key="3">
    <source>
        <dbReference type="Google" id="ProtNLM"/>
    </source>
</evidence>
<keyword evidence="2" id="KW-1185">Reference proteome</keyword>
<dbReference type="AlphaFoldDB" id="A0A840PER7"/>
<name>A0A840PER7_9ACTN</name>
<dbReference type="Proteomes" id="UP000578449">
    <property type="component" value="Unassembled WGS sequence"/>
</dbReference>
<evidence type="ECO:0000313" key="2">
    <source>
        <dbReference type="Proteomes" id="UP000578449"/>
    </source>
</evidence>
<sequence length="144" mass="16389">MFPNFADTHEIINDEPEEELSILAAGHASAQYGQGQFPAYKKWYTAADHTGGYRLFRRYLQAMQAGRPGRARWLLKCPSHLEMLRPLLTVFDDATVVLTHRDPVSCIVSLAALSYFSTGMFMRRPWLGIPSWEWCTRPGHSTTV</sequence>
<proteinExistence type="predicted"/>
<protein>
    <recommendedName>
        <fullName evidence="3">Sulfotransferase</fullName>
    </recommendedName>
</protein>
<reference evidence="1 2" key="1">
    <citation type="submission" date="2020-08" db="EMBL/GenBank/DDBJ databases">
        <title>Genomic Encyclopedia of Type Strains, Phase IV (KMG-IV): sequencing the most valuable type-strain genomes for metagenomic binning, comparative biology and taxonomic classification.</title>
        <authorList>
            <person name="Goeker M."/>
        </authorList>
    </citation>
    <scope>NUCLEOTIDE SEQUENCE [LARGE SCALE GENOMIC DNA]</scope>
    <source>
        <strain evidence="1 2">DSM 45615</strain>
    </source>
</reference>
<accession>A0A840PER7</accession>
<dbReference type="Pfam" id="PF13469">
    <property type="entry name" value="Sulfotransfer_3"/>
    <property type="match status" value="1"/>
</dbReference>
<dbReference type="SUPFAM" id="SSF52540">
    <property type="entry name" value="P-loop containing nucleoside triphosphate hydrolases"/>
    <property type="match status" value="1"/>
</dbReference>
<comment type="caution">
    <text evidence="1">The sequence shown here is derived from an EMBL/GenBank/DDBJ whole genome shotgun (WGS) entry which is preliminary data.</text>
</comment>
<dbReference type="Gene3D" id="3.40.50.300">
    <property type="entry name" value="P-loop containing nucleotide triphosphate hydrolases"/>
    <property type="match status" value="1"/>
</dbReference>
<evidence type="ECO:0000313" key="1">
    <source>
        <dbReference type="EMBL" id="MBB5135647.1"/>
    </source>
</evidence>